<dbReference type="InterPro" id="IPR011991">
    <property type="entry name" value="ArsR-like_HTH"/>
</dbReference>
<dbReference type="Pfam" id="PF19361">
    <property type="entry name" value="DUF5937"/>
    <property type="match status" value="1"/>
</dbReference>
<evidence type="ECO:0000259" key="4">
    <source>
        <dbReference type="SMART" id="SM00418"/>
    </source>
</evidence>
<keyword evidence="6" id="KW-1185">Reference proteome</keyword>
<dbReference type="SUPFAM" id="SSF46785">
    <property type="entry name" value="Winged helix' DNA-binding domain"/>
    <property type="match status" value="1"/>
</dbReference>
<accession>A0A4R2K008</accession>
<dbReference type="GO" id="GO:0003700">
    <property type="term" value="F:DNA-binding transcription factor activity"/>
    <property type="evidence" value="ECO:0007669"/>
    <property type="project" value="InterPro"/>
</dbReference>
<keyword evidence="3" id="KW-0804">Transcription</keyword>
<evidence type="ECO:0000313" key="6">
    <source>
        <dbReference type="Proteomes" id="UP000295680"/>
    </source>
</evidence>
<protein>
    <submittedName>
        <fullName evidence="5">Helix-turn-helix protein</fullName>
    </submittedName>
</protein>
<reference evidence="5 6" key="1">
    <citation type="submission" date="2019-03" db="EMBL/GenBank/DDBJ databases">
        <title>Genomic Encyclopedia of Type Strains, Phase IV (KMG-IV): sequencing the most valuable type-strain genomes for metagenomic binning, comparative biology and taxonomic classification.</title>
        <authorList>
            <person name="Goeker M."/>
        </authorList>
    </citation>
    <scope>NUCLEOTIDE SEQUENCE [LARGE SCALE GENOMIC DNA]</scope>
    <source>
        <strain evidence="5 6">DSM 45934</strain>
    </source>
</reference>
<dbReference type="Proteomes" id="UP000295680">
    <property type="component" value="Unassembled WGS sequence"/>
</dbReference>
<keyword evidence="1" id="KW-0805">Transcription regulation</keyword>
<dbReference type="EMBL" id="SLWS01000001">
    <property type="protein sequence ID" value="TCO64912.1"/>
    <property type="molecule type" value="Genomic_DNA"/>
</dbReference>
<gene>
    <name evidence="5" type="ORF">EV192_101696</name>
</gene>
<dbReference type="SMART" id="SM00418">
    <property type="entry name" value="HTH_ARSR"/>
    <property type="match status" value="1"/>
</dbReference>
<dbReference type="GO" id="GO:0003677">
    <property type="term" value="F:DNA binding"/>
    <property type="evidence" value="ECO:0007669"/>
    <property type="project" value="UniProtKB-KW"/>
</dbReference>
<evidence type="ECO:0000256" key="2">
    <source>
        <dbReference type="ARBA" id="ARBA00023125"/>
    </source>
</evidence>
<dbReference type="OrthoDB" id="3460651at2"/>
<dbReference type="AlphaFoldDB" id="A0A4R2K008"/>
<dbReference type="CDD" id="cd00090">
    <property type="entry name" value="HTH_ARSR"/>
    <property type="match status" value="1"/>
</dbReference>
<organism evidence="5 6">
    <name type="scientific">Actinocrispum wychmicini</name>
    <dbReference type="NCBI Taxonomy" id="1213861"/>
    <lineage>
        <taxon>Bacteria</taxon>
        <taxon>Bacillati</taxon>
        <taxon>Actinomycetota</taxon>
        <taxon>Actinomycetes</taxon>
        <taxon>Pseudonocardiales</taxon>
        <taxon>Pseudonocardiaceae</taxon>
        <taxon>Actinocrispum</taxon>
    </lineage>
</organism>
<feature type="domain" description="HTH arsR-type" evidence="4">
    <location>
        <begin position="235"/>
        <end position="310"/>
    </location>
</feature>
<dbReference type="InterPro" id="IPR001845">
    <property type="entry name" value="HTH_ArsR_DNA-bd_dom"/>
</dbReference>
<dbReference type="PANTHER" id="PTHR43132">
    <property type="entry name" value="ARSENICAL RESISTANCE OPERON REPRESSOR ARSR-RELATED"/>
    <property type="match status" value="1"/>
</dbReference>
<dbReference type="PANTHER" id="PTHR43132:SF8">
    <property type="entry name" value="HTH-TYPE TRANSCRIPTIONAL REGULATOR KMTR"/>
    <property type="match status" value="1"/>
</dbReference>
<comment type="caution">
    <text evidence="5">The sequence shown here is derived from an EMBL/GenBank/DDBJ whole genome shotgun (WGS) entry which is preliminary data.</text>
</comment>
<dbReference type="InterPro" id="IPR051011">
    <property type="entry name" value="Metal_resp_trans_reg"/>
</dbReference>
<dbReference type="Gene3D" id="1.10.10.10">
    <property type="entry name" value="Winged helix-like DNA-binding domain superfamily/Winged helix DNA-binding domain"/>
    <property type="match status" value="1"/>
</dbReference>
<dbReference type="InterPro" id="IPR036388">
    <property type="entry name" value="WH-like_DNA-bd_sf"/>
</dbReference>
<proteinExistence type="predicted"/>
<dbReference type="Pfam" id="PF12840">
    <property type="entry name" value="HTH_20"/>
    <property type="match status" value="1"/>
</dbReference>
<keyword evidence="2" id="KW-0238">DNA-binding</keyword>
<name>A0A4R2K008_9PSEU</name>
<evidence type="ECO:0000256" key="3">
    <source>
        <dbReference type="ARBA" id="ARBA00023163"/>
    </source>
</evidence>
<evidence type="ECO:0000313" key="5">
    <source>
        <dbReference type="EMBL" id="TCO64912.1"/>
    </source>
</evidence>
<sequence length="310" mass="33278">MLEVVPGDVGAQHVRLAISPLEEVLNAVRALARPGPVHARWAAANRTAVDVPELVTLISGDVYFPDFLSPPAGSLEAQFEAIVRTPPDQVRREIEMSVAGRDVPPDMFADPAAARDLLAAQMRECWTALLQPIWPRLQDVLDTDVDHRTRQFREGGLVAVLTGIHPGIVVAGPSILLPTVYSGRLELDSRGLQLIPSVFAPRLGVMMVPPWQPCLVYPARGSATLWEDAPPPARDALAGVVGRTKARLLRTLASPASTTALATRFGVAPSTISEHLTALVAAGLLTSRRVGRSVQYRRSSLGDEIVSNAT</sequence>
<dbReference type="InterPro" id="IPR045981">
    <property type="entry name" value="DUF5937"/>
</dbReference>
<dbReference type="RefSeq" id="WP_132110965.1">
    <property type="nucleotide sequence ID" value="NZ_SLWS01000001.1"/>
</dbReference>
<evidence type="ECO:0000256" key="1">
    <source>
        <dbReference type="ARBA" id="ARBA00023015"/>
    </source>
</evidence>
<dbReference type="InterPro" id="IPR036390">
    <property type="entry name" value="WH_DNA-bd_sf"/>
</dbReference>